<dbReference type="GO" id="GO:0005778">
    <property type="term" value="C:peroxisomal membrane"/>
    <property type="evidence" value="ECO:0007669"/>
    <property type="project" value="UniProtKB-SubCell"/>
</dbReference>
<evidence type="ECO:0000256" key="3">
    <source>
        <dbReference type="ARBA" id="ARBA00046271"/>
    </source>
</evidence>
<evidence type="ECO:0000256" key="2">
    <source>
        <dbReference type="ARBA" id="ARBA00023140"/>
    </source>
</evidence>
<name>A0A0L7RG82_9HYME</name>
<dbReference type="PANTHER" id="PTHR20990">
    <property type="entry name" value="PEROXISOMAL BIOGENESIS FACTOR 11"/>
    <property type="match status" value="1"/>
</dbReference>
<dbReference type="Proteomes" id="UP000053825">
    <property type="component" value="Unassembled WGS sequence"/>
</dbReference>
<keyword evidence="5" id="KW-1185">Reference proteome</keyword>
<comment type="subcellular location">
    <subcellularLocation>
        <location evidence="3">Peroxisome membrane</location>
    </subcellularLocation>
</comment>
<sequence length="208" mass="24221">MNITLLSEYLETYPGRDKCLRTLSYMAKFATLGTSSKEIEKKFKIFSSQLSGCRMILRLLDDIPMIHYAMSYGWGKQEPDWLIRWAELMQIAMDTMFGPIEHIYWAGEHKLIKINTEKWDNVSTWFWIISLHLSLFKAALKTVSKQRWNELLTCTRLVLDISYAVSYLPLGTFWGGRLKVWHVGALGTLSSLIGLYQALSKRAEHKRY</sequence>
<dbReference type="OrthoDB" id="10005898at2759"/>
<dbReference type="PANTHER" id="PTHR20990:SF1">
    <property type="entry name" value="PEROXISOMAL MEMBRANE PROTEIN 11C"/>
    <property type="match status" value="1"/>
</dbReference>
<dbReference type="EMBL" id="KQ414596">
    <property type="protein sequence ID" value="KOC69972.1"/>
    <property type="molecule type" value="Genomic_DNA"/>
</dbReference>
<dbReference type="InterPro" id="IPR008733">
    <property type="entry name" value="PEX11"/>
</dbReference>
<dbReference type="AlphaFoldDB" id="A0A0L7RG82"/>
<evidence type="ECO:0000256" key="1">
    <source>
        <dbReference type="ARBA" id="ARBA00023136"/>
    </source>
</evidence>
<organism evidence="4 5">
    <name type="scientific">Habropoda laboriosa</name>
    <dbReference type="NCBI Taxonomy" id="597456"/>
    <lineage>
        <taxon>Eukaryota</taxon>
        <taxon>Metazoa</taxon>
        <taxon>Ecdysozoa</taxon>
        <taxon>Arthropoda</taxon>
        <taxon>Hexapoda</taxon>
        <taxon>Insecta</taxon>
        <taxon>Pterygota</taxon>
        <taxon>Neoptera</taxon>
        <taxon>Endopterygota</taxon>
        <taxon>Hymenoptera</taxon>
        <taxon>Apocrita</taxon>
        <taxon>Aculeata</taxon>
        <taxon>Apoidea</taxon>
        <taxon>Anthophila</taxon>
        <taxon>Apidae</taxon>
        <taxon>Habropoda</taxon>
    </lineage>
</organism>
<accession>A0A0L7RG82</accession>
<reference evidence="4 5" key="1">
    <citation type="submission" date="2015-07" db="EMBL/GenBank/DDBJ databases">
        <title>The genome of Habropoda laboriosa.</title>
        <authorList>
            <person name="Pan H."/>
            <person name="Kapheim K."/>
        </authorList>
    </citation>
    <scope>NUCLEOTIDE SEQUENCE [LARGE SCALE GENOMIC DNA]</scope>
    <source>
        <strain evidence="4">0110345459</strain>
    </source>
</reference>
<dbReference type="InterPro" id="IPR026510">
    <property type="entry name" value="PEX11C_met"/>
</dbReference>
<dbReference type="STRING" id="597456.A0A0L7RG82"/>
<evidence type="ECO:0000313" key="4">
    <source>
        <dbReference type="EMBL" id="KOC69972.1"/>
    </source>
</evidence>
<dbReference type="Pfam" id="PF05648">
    <property type="entry name" value="PEX11"/>
    <property type="match status" value="2"/>
</dbReference>
<proteinExistence type="predicted"/>
<keyword evidence="2" id="KW-0576">Peroxisome</keyword>
<protein>
    <submittedName>
        <fullName evidence="4">Peroxisomal membrane protein 11C</fullName>
    </submittedName>
</protein>
<gene>
    <name evidence="4" type="ORF">WH47_08233</name>
</gene>
<keyword evidence="1" id="KW-0472">Membrane</keyword>
<evidence type="ECO:0000313" key="5">
    <source>
        <dbReference type="Proteomes" id="UP000053825"/>
    </source>
</evidence>
<dbReference type="GO" id="GO:0016559">
    <property type="term" value="P:peroxisome fission"/>
    <property type="evidence" value="ECO:0007669"/>
    <property type="project" value="InterPro"/>
</dbReference>